<dbReference type="PANTHER" id="PTHR43304:SF1">
    <property type="entry name" value="PAC DOMAIN-CONTAINING PROTEIN"/>
    <property type="match status" value="1"/>
</dbReference>
<evidence type="ECO:0000259" key="8">
    <source>
        <dbReference type="PROSITE" id="PS50113"/>
    </source>
</evidence>
<dbReference type="SUPFAM" id="SSF55874">
    <property type="entry name" value="ATPase domain of HSP90 chaperone/DNA topoisomerase II/histidine kinase"/>
    <property type="match status" value="1"/>
</dbReference>
<dbReference type="InterPro" id="IPR003594">
    <property type="entry name" value="HATPase_dom"/>
</dbReference>
<dbReference type="Gene3D" id="3.30.565.10">
    <property type="entry name" value="Histidine kinase-like ATPase, C-terminal domain"/>
    <property type="match status" value="1"/>
</dbReference>
<keyword evidence="4" id="KW-0808">Transferase</keyword>
<dbReference type="InterPro" id="IPR000014">
    <property type="entry name" value="PAS"/>
</dbReference>
<dbReference type="InterPro" id="IPR035965">
    <property type="entry name" value="PAS-like_dom_sf"/>
</dbReference>
<protein>
    <recommendedName>
        <fullName evidence="2">histidine kinase</fullName>
        <ecNumber evidence="2">2.7.13.3</ecNumber>
    </recommendedName>
</protein>
<dbReference type="Proteomes" id="UP000597617">
    <property type="component" value="Unassembled WGS sequence"/>
</dbReference>
<evidence type="ECO:0000259" key="7">
    <source>
        <dbReference type="PROSITE" id="PS50109"/>
    </source>
</evidence>
<dbReference type="InterPro" id="IPR004358">
    <property type="entry name" value="Sig_transdc_His_kin-like_C"/>
</dbReference>
<dbReference type="EC" id="2.7.13.3" evidence="2"/>
<dbReference type="PRINTS" id="PR00344">
    <property type="entry name" value="BCTRLSENSOR"/>
</dbReference>
<feature type="domain" description="PAC" evidence="8">
    <location>
        <begin position="390"/>
        <end position="443"/>
    </location>
</feature>
<comment type="catalytic activity">
    <reaction evidence="1">
        <text>ATP + protein L-histidine = ADP + protein N-phospho-L-histidine.</text>
        <dbReference type="EC" id="2.7.13.3"/>
    </reaction>
</comment>
<dbReference type="InterPro" id="IPR003661">
    <property type="entry name" value="HisK_dim/P_dom"/>
</dbReference>
<dbReference type="SMART" id="SM00387">
    <property type="entry name" value="HATPase_c"/>
    <property type="match status" value="1"/>
</dbReference>
<keyword evidence="6" id="KW-0175">Coiled coil</keyword>
<keyword evidence="10" id="KW-1185">Reference proteome</keyword>
<evidence type="ECO:0000256" key="3">
    <source>
        <dbReference type="ARBA" id="ARBA00022553"/>
    </source>
</evidence>
<gene>
    <name evidence="9" type="ORF">I2I05_18250</name>
</gene>
<dbReference type="CDD" id="cd00082">
    <property type="entry name" value="HisKA"/>
    <property type="match status" value="1"/>
</dbReference>
<evidence type="ECO:0000256" key="4">
    <source>
        <dbReference type="ARBA" id="ARBA00022679"/>
    </source>
</evidence>
<feature type="domain" description="PAC" evidence="8">
    <location>
        <begin position="561"/>
        <end position="614"/>
    </location>
</feature>
<proteinExistence type="predicted"/>
<evidence type="ECO:0000256" key="5">
    <source>
        <dbReference type="ARBA" id="ARBA00022777"/>
    </source>
</evidence>
<comment type="caution">
    <text evidence="9">The sequence shown here is derived from an EMBL/GenBank/DDBJ whole genome shotgun (WGS) entry which is preliminary data.</text>
</comment>
<dbReference type="Gene3D" id="3.30.450.20">
    <property type="entry name" value="PAS domain"/>
    <property type="match status" value="5"/>
</dbReference>
<dbReference type="Pfam" id="PF00512">
    <property type="entry name" value="HisKA"/>
    <property type="match status" value="1"/>
</dbReference>
<evidence type="ECO:0000256" key="1">
    <source>
        <dbReference type="ARBA" id="ARBA00000085"/>
    </source>
</evidence>
<dbReference type="PANTHER" id="PTHR43304">
    <property type="entry name" value="PHYTOCHROME-LIKE PROTEIN CPH1"/>
    <property type="match status" value="1"/>
</dbReference>
<dbReference type="InterPro" id="IPR013656">
    <property type="entry name" value="PAS_4"/>
</dbReference>
<dbReference type="InterPro" id="IPR036097">
    <property type="entry name" value="HisK_dim/P_sf"/>
</dbReference>
<feature type="coiled-coil region" evidence="6">
    <location>
        <begin position="434"/>
        <end position="479"/>
    </location>
</feature>
<dbReference type="SMART" id="SM00091">
    <property type="entry name" value="PAS"/>
    <property type="match status" value="4"/>
</dbReference>
<dbReference type="EMBL" id="JADQDQ010000011">
    <property type="protein sequence ID" value="MBF9239340.1"/>
    <property type="molecule type" value="Genomic_DNA"/>
</dbReference>
<dbReference type="PROSITE" id="PS50109">
    <property type="entry name" value="HIS_KIN"/>
    <property type="match status" value="1"/>
</dbReference>
<sequence>MPSSAAPLPAHLVASASLFASADTLLPDLLAVSLTAIKLLRPIYGSGGDIQDFTLEYLNPAAQRMTGLPERPGGTIGSHFPNVRTNGVFDLYQRVFETGEPGQHELSDQADGSGNYFHVAARRSGDLLVVSFTDTAAHPRTAVELALRDSQSRERQALTDAEALVQVRTQALETARAETDAQRHSLQALIAEAPALIARLRGPNHFVELANERFRQLLGGREMTGRPYRDALPELTNQAFFDQLDAVYRTGETYYGTEIPADLDRHNSGELTTAYFDYTYQATRDAQGRIDGILLFANDVSEQVEARQERAVQQQQLGDAFEQAPVAICVFRGPDYVLDVVNASMGEMLGYPPAWLKGKPFFAALPELVDQGLRTLLDGVRASGKAFVAQAQPIQLAQHLPDETGFYDFVYQPLRDANGNIGAITCIATDVTEQVRARRQVERLNQELADTNEELQCSNEELRANNDELAHSQQAVLEEAQRRVSERETFYQVFEQTPACIALLREPEHRFEYVNAAYQQLFPTRRLVGRSLAEALPETVKQGFVALLDNVYRTGETYFGQDLPLRLEQPDGSTQDVYFTFTYQAYRENGAIAGISIFAHDVTAQVRARQEREAQQNQLHTLFMQAPAPIVILDGSELVFQLVNPAYQLIFPGRELLNKPLLEALPELQGTPIPDLLRQVFETGATYTAQELPLMLARHEGAPLEEIYWTFIYQARRNAYGTIDGILAFAHEVTDQVQARRVVEASGEQARMLAEELRETNTQLTRTNVDLDNFIYTASHDLKAPISNIEGLLHALRTELPPQPPGGEVSYIMELMQDSVNRFTRTIEHLTDVSKLQKEHGQPSATVPLAAVIEDVRLDLAPLLKQTGGLLDVDVRATPLVTFSEKNLRSVVYNLLSNAFKYQAPERPARVRIRSRTDGDYHVIDVQDNGLGLDLARDQYLFTMFRRYHTHVEGSGVGLFMVKKMLENVGGKIEVASKLGYGSTFSVYIPR</sequence>
<evidence type="ECO:0000256" key="2">
    <source>
        <dbReference type="ARBA" id="ARBA00012438"/>
    </source>
</evidence>
<dbReference type="PROSITE" id="PS50113">
    <property type="entry name" value="PAC"/>
    <property type="match status" value="3"/>
</dbReference>
<dbReference type="InterPro" id="IPR052162">
    <property type="entry name" value="Sensor_kinase/Photoreceptor"/>
</dbReference>
<feature type="domain" description="PAC" evidence="8">
    <location>
        <begin position="257"/>
        <end position="312"/>
    </location>
</feature>
<evidence type="ECO:0000313" key="9">
    <source>
        <dbReference type="EMBL" id="MBF9239340.1"/>
    </source>
</evidence>
<keyword evidence="5" id="KW-0418">Kinase</keyword>
<evidence type="ECO:0000256" key="6">
    <source>
        <dbReference type="SAM" id="Coils"/>
    </source>
</evidence>
<organism evidence="9 10">
    <name type="scientific">Hymenobacter jeongseonensis</name>
    <dbReference type="NCBI Taxonomy" id="2791027"/>
    <lineage>
        <taxon>Bacteria</taxon>
        <taxon>Pseudomonadati</taxon>
        <taxon>Bacteroidota</taxon>
        <taxon>Cytophagia</taxon>
        <taxon>Cytophagales</taxon>
        <taxon>Hymenobacteraceae</taxon>
        <taxon>Hymenobacter</taxon>
    </lineage>
</organism>
<dbReference type="InterPro" id="IPR005467">
    <property type="entry name" value="His_kinase_dom"/>
</dbReference>
<dbReference type="SUPFAM" id="SSF55785">
    <property type="entry name" value="PYP-like sensor domain (PAS domain)"/>
    <property type="match status" value="4"/>
</dbReference>
<keyword evidence="3" id="KW-0597">Phosphoprotein</keyword>
<dbReference type="SUPFAM" id="SSF47384">
    <property type="entry name" value="Homodimeric domain of signal transducing histidine kinase"/>
    <property type="match status" value="1"/>
</dbReference>
<dbReference type="InterPro" id="IPR000700">
    <property type="entry name" value="PAS-assoc_C"/>
</dbReference>
<reference evidence="9 10" key="1">
    <citation type="submission" date="2020-11" db="EMBL/GenBank/DDBJ databases">
        <authorList>
            <person name="Kim M.K."/>
        </authorList>
    </citation>
    <scope>NUCLEOTIDE SEQUENCE [LARGE SCALE GENOMIC DNA]</scope>
    <source>
        <strain evidence="9 10">BT683</strain>
    </source>
</reference>
<dbReference type="Pfam" id="PF08448">
    <property type="entry name" value="PAS_4"/>
    <property type="match status" value="4"/>
</dbReference>
<dbReference type="SMART" id="SM00388">
    <property type="entry name" value="HisKA"/>
    <property type="match status" value="1"/>
</dbReference>
<dbReference type="InterPro" id="IPR036890">
    <property type="entry name" value="HATPase_C_sf"/>
</dbReference>
<evidence type="ECO:0000313" key="10">
    <source>
        <dbReference type="Proteomes" id="UP000597617"/>
    </source>
</evidence>
<dbReference type="Gene3D" id="1.10.287.130">
    <property type="match status" value="1"/>
</dbReference>
<accession>A0ABS0ILU8</accession>
<dbReference type="Pfam" id="PF02518">
    <property type="entry name" value="HATPase_c"/>
    <property type="match status" value="1"/>
</dbReference>
<feature type="domain" description="Histidine kinase" evidence="7">
    <location>
        <begin position="777"/>
        <end position="991"/>
    </location>
</feature>
<name>A0ABS0ILU8_9BACT</name>
<dbReference type="RefSeq" id="WP_196283689.1">
    <property type="nucleotide sequence ID" value="NZ_JADQDQ010000011.1"/>
</dbReference>